<reference evidence="2 3" key="1">
    <citation type="journal article" date="2020" name="G3 (Bethesda)">
        <title>Improved Reference Genome for Cyclotella cryptica CCMP332, a Model for Cell Wall Morphogenesis, Salinity Adaptation, and Lipid Production in Diatoms (Bacillariophyta).</title>
        <authorList>
            <person name="Roberts W.R."/>
            <person name="Downey K.M."/>
            <person name="Ruck E.C."/>
            <person name="Traller J.C."/>
            <person name="Alverson A.J."/>
        </authorList>
    </citation>
    <scope>NUCLEOTIDE SEQUENCE [LARGE SCALE GENOMIC DNA]</scope>
    <source>
        <strain evidence="2 3">CCMP332</strain>
    </source>
</reference>
<gene>
    <name evidence="2" type="ORF">HJC23_013747</name>
</gene>
<dbReference type="AlphaFoldDB" id="A0ABD3PHJ0"/>
<accession>A0ABD3PHJ0</accession>
<evidence type="ECO:0000313" key="3">
    <source>
        <dbReference type="Proteomes" id="UP001516023"/>
    </source>
</evidence>
<name>A0ABD3PHJ0_9STRA</name>
<keyword evidence="1" id="KW-1133">Transmembrane helix</keyword>
<keyword evidence="3" id="KW-1185">Reference proteome</keyword>
<evidence type="ECO:0000313" key="2">
    <source>
        <dbReference type="EMBL" id="KAL3787538.1"/>
    </source>
</evidence>
<feature type="transmembrane region" description="Helical" evidence="1">
    <location>
        <begin position="195"/>
        <end position="212"/>
    </location>
</feature>
<organism evidence="2 3">
    <name type="scientific">Cyclotella cryptica</name>
    <dbReference type="NCBI Taxonomy" id="29204"/>
    <lineage>
        <taxon>Eukaryota</taxon>
        <taxon>Sar</taxon>
        <taxon>Stramenopiles</taxon>
        <taxon>Ochrophyta</taxon>
        <taxon>Bacillariophyta</taxon>
        <taxon>Coscinodiscophyceae</taxon>
        <taxon>Thalassiosirophycidae</taxon>
        <taxon>Stephanodiscales</taxon>
        <taxon>Stephanodiscaceae</taxon>
        <taxon>Cyclotella</taxon>
    </lineage>
</organism>
<protein>
    <submittedName>
        <fullName evidence="2">Uncharacterized protein</fullName>
    </submittedName>
</protein>
<feature type="transmembrane region" description="Helical" evidence="1">
    <location>
        <begin position="244"/>
        <end position="264"/>
    </location>
</feature>
<feature type="transmembrane region" description="Helical" evidence="1">
    <location>
        <begin position="101"/>
        <end position="123"/>
    </location>
</feature>
<keyword evidence="1" id="KW-0812">Transmembrane</keyword>
<feature type="transmembrane region" description="Helical" evidence="1">
    <location>
        <begin position="156"/>
        <end position="175"/>
    </location>
</feature>
<dbReference type="Proteomes" id="UP001516023">
    <property type="component" value="Unassembled WGS sequence"/>
</dbReference>
<evidence type="ECO:0000256" key="1">
    <source>
        <dbReference type="SAM" id="Phobius"/>
    </source>
</evidence>
<keyword evidence="1" id="KW-0472">Membrane</keyword>
<sequence length="270" mass="29469">MIIGIQNLAKLTSNPSIKGISPSSTLVLLSRGGAAAAQDVVLKNYYNDALGFFGGIRIPASFLAGSSLAAIFLLKNAGTALASGNDASCNFSSLERRVVKFYHLTSLLAFVLSLQTTAIATMAHTSVLHGKFDQLAESAYLLLKREFEMEFVVCRWSFITSLLCFLGMVTSRLLIEFELLKVDSNSQSGRRDAAMLVVCSMGSLSASLLSYVNQHLWCWQSMIGMTVHLAKMCWKKAFVDIQPLQIVSMLCTLASVFYVGKLAIEDLPRD</sequence>
<dbReference type="EMBL" id="JABMIG020000173">
    <property type="protein sequence ID" value="KAL3787538.1"/>
    <property type="molecule type" value="Genomic_DNA"/>
</dbReference>
<comment type="caution">
    <text evidence="2">The sequence shown here is derived from an EMBL/GenBank/DDBJ whole genome shotgun (WGS) entry which is preliminary data.</text>
</comment>
<proteinExistence type="predicted"/>